<accession>A0ABS6W4Q3</accession>
<feature type="compositionally biased region" description="Basic residues" evidence="1">
    <location>
        <begin position="75"/>
        <end position="85"/>
    </location>
</feature>
<sequence>MNRLLTHEQLHFDISELYARKMRKILSEFHPKTLNEAKLQLKRIHHKVERERIYFQNTYDKETQHGTLTKQQQRWQKRVGKALSE</sequence>
<name>A0ABS6W4Q3_9FLAO</name>
<protein>
    <submittedName>
        <fullName evidence="2">DUF922 domain-containing protein</fullName>
    </submittedName>
</protein>
<dbReference type="Proteomes" id="UP000719267">
    <property type="component" value="Unassembled WGS sequence"/>
</dbReference>
<organism evidence="2 3">
    <name type="scientific">Mesonia aestuariivivens</name>
    <dbReference type="NCBI Taxonomy" id="2796128"/>
    <lineage>
        <taxon>Bacteria</taxon>
        <taxon>Pseudomonadati</taxon>
        <taxon>Bacteroidota</taxon>
        <taxon>Flavobacteriia</taxon>
        <taxon>Flavobacteriales</taxon>
        <taxon>Flavobacteriaceae</taxon>
        <taxon>Mesonia</taxon>
    </lineage>
</organism>
<dbReference type="Pfam" id="PF06037">
    <property type="entry name" value="DUF922"/>
    <property type="match status" value="1"/>
</dbReference>
<keyword evidence="3" id="KW-1185">Reference proteome</keyword>
<reference evidence="2 3" key="1">
    <citation type="submission" date="2021-07" db="EMBL/GenBank/DDBJ databases">
        <title>Mesonia aestuariivivens sp. nov., isolated from a tidal flat.</title>
        <authorList>
            <person name="Kim Y.-O."/>
            <person name="Yoon J.-H."/>
        </authorList>
    </citation>
    <scope>NUCLEOTIDE SEQUENCE [LARGE SCALE GENOMIC DNA]</scope>
    <source>
        <strain evidence="2 3">JHPTF-M18</strain>
    </source>
</reference>
<gene>
    <name evidence="2" type="ORF">KW502_13770</name>
</gene>
<evidence type="ECO:0000313" key="3">
    <source>
        <dbReference type="Proteomes" id="UP000719267"/>
    </source>
</evidence>
<dbReference type="EMBL" id="JAHWDF010000019">
    <property type="protein sequence ID" value="MBW2962857.1"/>
    <property type="molecule type" value="Genomic_DNA"/>
</dbReference>
<evidence type="ECO:0000256" key="1">
    <source>
        <dbReference type="SAM" id="MobiDB-lite"/>
    </source>
</evidence>
<comment type="caution">
    <text evidence="2">The sequence shown here is derived from an EMBL/GenBank/DDBJ whole genome shotgun (WGS) entry which is preliminary data.</text>
</comment>
<proteinExistence type="predicted"/>
<evidence type="ECO:0000313" key="2">
    <source>
        <dbReference type="EMBL" id="MBW2962857.1"/>
    </source>
</evidence>
<dbReference type="RefSeq" id="WP_219041164.1">
    <property type="nucleotide sequence ID" value="NZ_JAHWDF010000019.1"/>
</dbReference>
<feature type="compositionally biased region" description="Polar residues" evidence="1">
    <location>
        <begin position="65"/>
        <end position="74"/>
    </location>
</feature>
<feature type="region of interest" description="Disordered" evidence="1">
    <location>
        <begin position="65"/>
        <end position="85"/>
    </location>
</feature>
<dbReference type="InterPro" id="IPR010321">
    <property type="entry name" value="DUF922"/>
</dbReference>